<dbReference type="PROSITE" id="PS50860">
    <property type="entry name" value="AA_TRNA_LIGASE_II_ALA"/>
    <property type="match status" value="1"/>
</dbReference>
<dbReference type="GO" id="GO:0000049">
    <property type="term" value="F:tRNA binding"/>
    <property type="evidence" value="ECO:0007669"/>
    <property type="project" value="UniProtKB-KW"/>
</dbReference>
<dbReference type="GO" id="GO:0004813">
    <property type="term" value="F:alanine-tRNA ligase activity"/>
    <property type="evidence" value="ECO:0007669"/>
    <property type="project" value="UniProtKB-EC"/>
</dbReference>
<dbReference type="eggNOG" id="COG0013">
    <property type="taxonomic scope" value="Bacteria"/>
</dbReference>
<dbReference type="GO" id="GO:0005524">
    <property type="term" value="F:ATP binding"/>
    <property type="evidence" value="ECO:0007669"/>
    <property type="project" value="UniProtKB-KW"/>
</dbReference>
<dbReference type="GO" id="GO:0006419">
    <property type="term" value="P:alanyl-tRNA aminoacylation"/>
    <property type="evidence" value="ECO:0007669"/>
    <property type="project" value="InterPro"/>
</dbReference>
<keyword evidence="6" id="KW-0479">Metal-binding</keyword>
<dbReference type="AlphaFoldDB" id="A0A090QS41"/>
<evidence type="ECO:0000256" key="8">
    <source>
        <dbReference type="ARBA" id="ARBA00022833"/>
    </source>
</evidence>
<dbReference type="PANTHER" id="PTHR11777">
    <property type="entry name" value="ALANYL-TRNA SYNTHETASE"/>
    <property type="match status" value="1"/>
</dbReference>
<dbReference type="PANTHER" id="PTHR11777:SF9">
    <property type="entry name" value="ALANINE--TRNA LIGASE, CYTOPLASMIC"/>
    <property type="match status" value="1"/>
</dbReference>
<evidence type="ECO:0000313" key="16">
    <source>
        <dbReference type="Proteomes" id="UP000029221"/>
    </source>
</evidence>
<dbReference type="InterPro" id="IPR050058">
    <property type="entry name" value="Ala-tRNA_ligase"/>
</dbReference>
<dbReference type="CDD" id="cd00673">
    <property type="entry name" value="AlaRS_core"/>
    <property type="match status" value="1"/>
</dbReference>
<evidence type="ECO:0000256" key="6">
    <source>
        <dbReference type="ARBA" id="ARBA00022723"/>
    </source>
</evidence>
<dbReference type="InterPro" id="IPR018164">
    <property type="entry name" value="Ala-tRNA-synth_IIc_N"/>
</dbReference>
<evidence type="ECO:0000256" key="10">
    <source>
        <dbReference type="ARBA" id="ARBA00022884"/>
    </source>
</evidence>
<protein>
    <recommendedName>
        <fullName evidence="3">Alanine--tRNA ligase</fullName>
        <ecNumber evidence="2">6.1.1.7</ecNumber>
    </recommendedName>
    <alternativeName>
        <fullName evidence="13">Alanyl-tRNA synthetase</fullName>
    </alternativeName>
</protein>
<comment type="similarity">
    <text evidence="1">Belongs to the class-II aminoacyl-tRNA synthetase family.</text>
</comment>
<evidence type="ECO:0000256" key="12">
    <source>
        <dbReference type="ARBA" id="ARBA00023146"/>
    </source>
</evidence>
<dbReference type="PRINTS" id="PR00980">
    <property type="entry name" value="TRNASYNTHALA"/>
</dbReference>
<keyword evidence="11" id="KW-0648">Protein biosynthesis</keyword>
<dbReference type="Proteomes" id="UP000029221">
    <property type="component" value="Unassembled WGS sequence"/>
</dbReference>
<dbReference type="EC" id="6.1.1.7" evidence="2"/>
<evidence type="ECO:0000313" key="15">
    <source>
        <dbReference type="EMBL" id="GAK98301.1"/>
    </source>
</evidence>
<evidence type="ECO:0000256" key="11">
    <source>
        <dbReference type="ARBA" id="ARBA00022917"/>
    </source>
</evidence>
<dbReference type="GO" id="GO:0002161">
    <property type="term" value="F:aminoacyl-tRNA deacylase activity"/>
    <property type="evidence" value="ECO:0007669"/>
    <property type="project" value="TreeGrafter"/>
</dbReference>
<dbReference type="InterPro" id="IPR045864">
    <property type="entry name" value="aa-tRNA-synth_II/BPL/LPL"/>
</dbReference>
<dbReference type="GO" id="GO:0046872">
    <property type="term" value="F:metal ion binding"/>
    <property type="evidence" value="ECO:0007669"/>
    <property type="project" value="UniProtKB-KW"/>
</dbReference>
<keyword evidence="9" id="KW-0067">ATP-binding</keyword>
<dbReference type="GO" id="GO:0005737">
    <property type="term" value="C:cytoplasm"/>
    <property type="evidence" value="ECO:0007669"/>
    <property type="project" value="InterPro"/>
</dbReference>
<accession>A0A090QS41</accession>
<evidence type="ECO:0000256" key="1">
    <source>
        <dbReference type="ARBA" id="ARBA00008226"/>
    </source>
</evidence>
<keyword evidence="5 15" id="KW-0436">Ligase</keyword>
<evidence type="ECO:0000256" key="2">
    <source>
        <dbReference type="ARBA" id="ARBA00013168"/>
    </source>
</evidence>
<evidence type="ECO:0000256" key="4">
    <source>
        <dbReference type="ARBA" id="ARBA00022555"/>
    </source>
</evidence>
<dbReference type="Pfam" id="PF01411">
    <property type="entry name" value="tRNA-synt_2c"/>
    <property type="match status" value="1"/>
</dbReference>
<keyword evidence="4" id="KW-0820">tRNA-binding</keyword>
<proteinExistence type="inferred from homology"/>
<dbReference type="SUPFAM" id="SSF101353">
    <property type="entry name" value="Putative anticodon-binding domain of alanyl-tRNA synthetase (AlaRS)"/>
    <property type="match status" value="1"/>
</dbReference>
<dbReference type="InterPro" id="IPR018165">
    <property type="entry name" value="Ala-tRNA-synth_IIc_core"/>
</dbReference>
<dbReference type="Gene3D" id="3.30.930.10">
    <property type="entry name" value="Bira Bifunctional Protein, Domain 2"/>
    <property type="match status" value="1"/>
</dbReference>
<sequence>MNQFKEYFLGNSEPKNNRVADSQKCLRVSGKHNDLEEVGVDTYHHTMFEMLGNWSFGDYFKKEAIDWAWELLTEVYKIPKDHLYVTIFEGDDTEGLSRDTEAYDFWKQHIAEDRILNGNKKDNFWEMGAQGPCGPCSEIHVDIRSDKEKQEVDGATLVNMDHPQVIEIWNLVFMQFNRLADGSLENLPAQHVDTGMGFERLAMVLQGVKSNYDTDVFQPLIREIETITGHAYGKTEQEDIAIRVIADHVRAVSFSIADGQLPSNNGAGYVIRMILRRAIRYGFTYLDRKEPFIYQLVTTLSKQLGEAFPELKSQKNLILNVIKEEEISFLRTLENGLALLDSMIANLKSQGRIL</sequence>
<dbReference type="FunFam" id="3.30.930.10:FF:000011">
    <property type="entry name" value="Alanine--tRNA ligase, cytoplasmic"/>
    <property type="match status" value="1"/>
</dbReference>
<keyword evidence="12 15" id="KW-0030">Aminoacyl-tRNA synthetase</keyword>
<organism evidence="15 16">
    <name type="scientific">Nonlabens tegetincola</name>
    <dbReference type="NCBI Taxonomy" id="323273"/>
    <lineage>
        <taxon>Bacteria</taxon>
        <taxon>Pseudomonadati</taxon>
        <taxon>Bacteroidota</taxon>
        <taxon>Flavobacteriia</taxon>
        <taxon>Flavobacteriales</taxon>
        <taxon>Flavobacteriaceae</taxon>
        <taxon>Nonlabens</taxon>
    </lineage>
</organism>
<evidence type="ECO:0000256" key="13">
    <source>
        <dbReference type="ARBA" id="ARBA00032577"/>
    </source>
</evidence>
<evidence type="ECO:0000256" key="9">
    <source>
        <dbReference type="ARBA" id="ARBA00022840"/>
    </source>
</evidence>
<keyword evidence="8" id="KW-0862">Zinc</keyword>
<evidence type="ECO:0000259" key="14">
    <source>
        <dbReference type="PROSITE" id="PS50860"/>
    </source>
</evidence>
<evidence type="ECO:0000256" key="5">
    <source>
        <dbReference type="ARBA" id="ARBA00022598"/>
    </source>
</evidence>
<gene>
    <name evidence="15" type="ORF">JCM19294_935</name>
</gene>
<reference evidence="15" key="1">
    <citation type="journal article" date="2014" name="Genome Announc.">
        <title>Draft Genome Sequences of Marine Flavobacterium Nonlabens Strains NR17, NR24, NR27, NR32, NR33, and Ara13.</title>
        <authorList>
            <person name="Nakanishi M."/>
            <person name="Meirelles P."/>
            <person name="Suzuki R."/>
            <person name="Takatani N."/>
            <person name="Mino S."/>
            <person name="Suda W."/>
            <person name="Oshima K."/>
            <person name="Hattori M."/>
            <person name="Ohkuma M."/>
            <person name="Hosokawa M."/>
            <person name="Miyashita K."/>
            <person name="Thompson F.L."/>
            <person name="Niwa A."/>
            <person name="Sawabe T."/>
            <person name="Sawabe T."/>
        </authorList>
    </citation>
    <scope>NUCLEOTIDE SEQUENCE [LARGE SCALE GENOMIC DNA]</scope>
    <source>
        <strain evidence="15">JCM 19294</strain>
    </source>
</reference>
<keyword evidence="16" id="KW-1185">Reference proteome</keyword>
<dbReference type="InterPro" id="IPR002318">
    <property type="entry name" value="Ala-tRNA-lgiase_IIc"/>
</dbReference>
<keyword evidence="7" id="KW-0547">Nucleotide-binding</keyword>
<feature type="domain" description="Alanyl-transfer RNA synthetases family profile" evidence="14">
    <location>
        <begin position="1"/>
        <end position="354"/>
    </location>
</feature>
<name>A0A090QS41_9FLAO</name>
<evidence type="ECO:0000256" key="7">
    <source>
        <dbReference type="ARBA" id="ARBA00022741"/>
    </source>
</evidence>
<dbReference type="EMBL" id="BBML01000010">
    <property type="protein sequence ID" value="GAK98301.1"/>
    <property type="molecule type" value="Genomic_DNA"/>
</dbReference>
<keyword evidence="10" id="KW-0694">RNA-binding</keyword>
<comment type="caution">
    <text evidence="15">The sequence shown here is derived from an EMBL/GenBank/DDBJ whole genome shotgun (WGS) entry which is preliminary data.</text>
</comment>
<dbReference type="InterPro" id="IPR018162">
    <property type="entry name" value="Ala-tRNA-ligase_IIc_anticod-bd"/>
</dbReference>
<dbReference type="SUPFAM" id="SSF55681">
    <property type="entry name" value="Class II aaRS and biotin synthetases"/>
    <property type="match status" value="1"/>
</dbReference>
<evidence type="ECO:0000256" key="3">
    <source>
        <dbReference type="ARBA" id="ARBA00017959"/>
    </source>
</evidence>